<feature type="domain" description="Ion transport" evidence="13">
    <location>
        <begin position="39"/>
        <end position="216"/>
    </location>
</feature>
<dbReference type="GO" id="GO:0005249">
    <property type="term" value="F:voltage-gated potassium channel activity"/>
    <property type="evidence" value="ECO:0007669"/>
    <property type="project" value="InterPro"/>
</dbReference>
<evidence type="ECO:0000256" key="7">
    <source>
        <dbReference type="ARBA" id="ARBA00022958"/>
    </source>
</evidence>
<dbReference type="EMBL" id="SMZO01000039">
    <property type="protein sequence ID" value="TDL85808.1"/>
    <property type="molecule type" value="Genomic_DNA"/>
</dbReference>
<dbReference type="InterPro" id="IPR028325">
    <property type="entry name" value="VG_K_chnl"/>
</dbReference>
<evidence type="ECO:0000256" key="8">
    <source>
        <dbReference type="ARBA" id="ARBA00022989"/>
    </source>
</evidence>
<keyword evidence="15" id="KW-1185">Reference proteome</keyword>
<feature type="transmembrane region" description="Helical" evidence="12">
    <location>
        <begin position="175"/>
        <end position="194"/>
    </location>
</feature>
<reference evidence="14 15" key="1">
    <citation type="submission" date="2019-03" db="EMBL/GenBank/DDBJ databases">
        <title>Rhodobacteraceae bacterium SM1902, a new member of the family Rhodobacteraceae isolated from Yantai.</title>
        <authorList>
            <person name="Sun Y."/>
        </authorList>
    </citation>
    <scope>NUCLEOTIDE SEQUENCE [LARGE SCALE GENOMIC DNA]</scope>
    <source>
        <strain evidence="14 15">SM1902</strain>
    </source>
</reference>
<dbReference type="Gene3D" id="1.10.287.70">
    <property type="match status" value="1"/>
</dbReference>
<feature type="transmembrane region" description="Helical" evidence="12">
    <location>
        <begin position="200"/>
        <end position="220"/>
    </location>
</feature>
<sequence>MGDNTRGLTGLKVWLRDLYEGDTDRAHRFRYGLLVFDLTTIIFVIATSFTNHGAWVQSFDTAVGVLLLIEFCARWFIAPRRIKFLASPFVLADLVAVLSFLAPLAGEGLGFLRILRTLRLLRTYELLHRLRRDFMFFRRNEDVIVAAINLIVFIFVMTGLVYATQFTTNPQIQNYSDALYFTVTALTTTGFGDITLQGSVGRIISVVVMVCGVTLFLRLAQVLFRPRKVRQPCHVCGLVLHDADAVHCKHCGEVVRIETEGME</sequence>
<protein>
    <submittedName>
        <fullName evidence="14">Two pore domain potassium channel family protein</fullName>
    </submittedName>
</protein>
<dbReference type="AlphaFoldDB" id="A0A4R6AT03"/>
<keyword evidence="11 14" id="KW-0407">Ion channel</keyword>
<dbReference type="PRINTS" id="PR00169">
    <property type="entry name" value="KCHANNEL"/>
</dbReference>
<keyword evidence="8 12" id="KW-1133">Transmembrane helix</keyword>
<proteinExistence type="predicted"/>
<keyword evidence="3" id="KW-0633">Potassium transport</keyword>
<organism evidence="14 15">
    <name type="scientific">Meridianimarinicoccus aquatilis</name>
    <dbReference type="NCBI Taxonomy" id="2552766"/>
    <lineage>
        <taxon>Bacteria</taxon>
        <taxon>Pseudomonadati</taxon>
        <taxon>Pseudomonadota</taxon>
        <taxon>Alphaproteobacteria</taxon>
        <taxon>Rhodobacterales</taxon>
        <taxon>Paracoccaceae</taxon>
        <taxon>Meridianimarinicoccus</taxon>
    </lineage>
</organism>
<name>A0A4R6AT03_9RHOB</name>
<dbReference type="InterPro" id="IPR005821">
    <property type="entry name" value="Ion_trans_dom"/>
</dbReference>
<evidence type="ECO:0000256" key="5">
    <source>
        <dbReference type="ARBA" id="ARBA00022826"/>
    </source>
</evidence>
<keyword evidence="9" id="KW-0406">Ion transport</keyword>
<comment type="subcellular location">
    <subcellularLocation>
        <location evidence="1">Membrane</location>
        <topology evidence="1">Multi-pass membrane protein</topology>
    </subcellularLocation>
</comment>
<keyword evidence="6" id="KW-0851">Voltage-gated channel</keyword>
<evidence type="ECO:0000256" key="10">
    <source>
        <dbReference type="ARBA" id="ARBA00023136"/>
    </source>
</evidence>
<dbReference type="PANTHER" id="PTHR11537:SF254">
    <property type="entry name" value="POTASSIUM VOLTAGE-GATED CHANNEL PROTEIN SHAB"/>
    <property type="match status" value="1"/>
</dbReference>
<keyword evidence="10 12" id="KW-0472">Membrane</keyword>
<dbReference type="GO" id="GO:0008076">
    <property type="term" value="C:voltage-gated potassium channel complex"/>
    <property type="evidence" value="ECO:0007669"/>
    <property type="project" value="InterPro"/>
</dbReference>
<dbReference type="PANTHER" id="PTHR11537">
    <property type="entry name" value="VOLTAGE-GATED POTASSIUM CHANNEL"/>
    <property type="match status" value="1"/>
</dbReference>
<comment type="caution">
    <text evidence="14">The sequence shown here is derived from an EMBL/GenBank/DDBJ whole genome shotgun (WGS) entry which is preliminary data.</text>
</comment>
<evidence type="ECO:0000259" key="13">
    <source>
        <dbReference type="Pfam" id="PF00520"/>
    </source>
</evidence>
<dbReference type="Gene3D" id="1.20.120.350">
    <property type="entry name" value="Voltage-gated potassium channels. Chain C"/>
    <property type="match status" value="1"/>
</dbReference>
<keyword evidence="2" id="KW-0813">Transport</keyword>
<dbReference type="SUPFAM" id="SSF81324">
    <property type="entry name" value="Voltage-gated potassium channels"/>
    <property type="match status" value="1"/>
</dbReference>
<evidence type="ECO:0000256" key="12">
    <source>
        <dbReference type="SAM" id="Phobius"/>
    </source>
</evidence>
<feature type="transmembrane region" description="Helical" evidence="12">
    <location>
        <begin position="143"/>
        <end position="163"/>
    </location>
</feature>
<dbReference type="OrthoDB" id="9799090at2"/>
<feature type="transmembrane region" description="Helical" evidence="12">
    <location>
        <begin position="84"/>
        <end position="105"/>
    </location>
</feature>
<evidence type="ECO:0000256" key="11">
    <source>
        <dbReference type="ARBA" id="ARBA00023303"/>
    </source>
</evidence>
<evidence type="ECO:0000256" key="6">
    <source>
        <dbReference type="ARBA" id="ARBA00022882"/>
    </source>
</evidence>
<dbReference type="InterPro" id="IPR027359">
    <property type="entry name" value="Volt_channel_dom_sf"/>
</dbReference>
<evidence type="ECO:0000256" key="9">
    <source>
        <dbReference type="ARBA" id="ARBA00023065"/>
    </source>
</evidence>
<dbReference type="RefSeq" id="WP_133343678.1">
    <property type="nucleotide sequence ID" value="NZ_SMZO01000039.1"/>
</dbReference>
<evidence type="ECO:0000256" key="4">
    <source>
        <dbReference type="ARBA" id="ARBA00022692"/>
    </source>
</evidence>
<keyword evidence="4 12" id="KW-0812">Transmembrane</keyword>
<evidence type="ECO:0000313" key="14">
    <source>
        <dbReference type="EMBL" id="TDL85808.1"/>
    </source>
</evidence>
<accession>A0A4R6AT03</accession>
<evidence type="ECO:0000256" key="3">
    <source>
        <dbReference type="ARBA" id="ARBA00022538"/>
    </source>
</evidence>
<keyword evidence="7" id="KW-0630">Potassium</keyword>
<evidence type="ECO:0000256" key="1">
    <source>
        <dbReference type="ARBA" id="ARBA00004141"/>
    </source>
</evidence>
<keyword evidence="5" id="KW-0631">Potassium channel</keyword>
<feature type="transmembrane region" description="Helical" evidence="12">
    <location>
        <begin position="31"/>
        <end position="49"/>
    </location>
</feature>
<dbReference type="Pfam" id="PF00520">
    <property type="entry name" value="Ion_trans"/>
    <property type="match status" value="1"/>
</dbReference>
<dbReference type="GO" id="GO:0001508">
    <property type="term" value="P:action potential"/>
    <property type="evidence" value="ECO:0007669"/>
    <property type="project" value="TreeGrafter"/>
</dbReference>
<feature type="transmembrane region" description="Helical" evidence="12">
    <location>
        <begin position="55"/>
        <end position="77"/>
    </location>
</feature>
<evidence type="ECO:0000256" key="2">
    <source>
        <dbReference type="ARBA" id="ARBA00022448"/>
    </source>
</evidence>
<evidence type="ECO:0000313" key="15">
    <source>
        <dbReference type="Proteomes" id="UP000294562"/>
    </source>
</evidence>
<dbReference type="Proteomes" id="UP000294562">
    <property type="component" value="Unassembled WGS sequence"/>
</dbReference>
<gene>
    <name evidence="14" type="ORF">E2L05_14790</name>
</gene>